<dbReference type="AlphaFoldDB" id="A0A5B7CHE0"/>
<accession>A0A5B7CHE0</accession>
<gene>
    <name evidence="1" type="ORF">E2C01_001207</name>
</gene>
<organism evidence="1 2">
    <name type="scientific">Portunus trituberculatus</name>
    <name type="common">Swimming crab</name>
    <name type="synonym">Neptunus trituberculatus</name>
    <dbReference type="NCBI Taxonomy" id="210409"/>
    <lineage>
        <taxon>Eukaryota</taxon>
        <taxon>Metazoa</taxon>
        <taxon>Ecdysozoa</taxon>
        <taxon>Arthropoda</taxon>
        <taxon>Crustacea</taxon>
        <taxon>Multicrustacea</taxon>
        <taxon>Malacostraca</taxon>
        <taxon>Eumalacostraca</taxon>
        <taxon>Eucarida</taxon>
        <taxon>Decapoda</taxon>
        <taxon>Pleocyemata</taxon>
        <taxon>Brachyura</taxon>
        <taxon>Eubrachyura</taxon>
        <taxon>Portunoidea</taxon>
        <taxon>Portunidae</taxon>
        <taxon>Portuninae</taxon>
        <taxon>Portunus</taxon>
    </lineage>
</organism>
<dbReference type="EMBL" id="VSRR010000037">
    <property type="protein sequence ID" value="MPC08618.1"/>
    <property type="molecule type" value="Genomic_DNA"/>
</dbReference>
<keyword evidence="2" id="KW-1185">Reference proteome</keyword>
<name>A0A5B7CHE0_PORTR</name>
<dbReference type="Proteomes" id="UP000324222">
    <property type="component" value="Unassembled WGS sequence"/>
</dbReference>
<reference evidence="1 2" key="1">
    <citation type="submission" date="2019-05" db="EMBL/GenBank/DDBJ databases">
        <title>Another draft genome of Portunus trituberculatus and its Hox gene families provides insights of decapod evolution.</title>
        <authorList>
            <person name="Jeong J.-H."/>
            <person name="Song I."/>
            <person name="Kim S."/>
            <person name="Choi T."/>
            <person name="Kim D."/>
            <person name="Ryu S."/>
            <person name="Kim W."/>
        </authorList>
    </citation>
    <scope>NUCLEOTIDE SEQUENCE [LARGE SCALE GENOMIC DNA]</scope>
    <source>
        <tissue evidence="1">Muscle</tissue>
    </source>
</reference>
<evidence type="ECO:0000313" key="2">
    <source>
        <dbReference type="Proteomes" id="UP000324222"/>
    </source>
</evidence>
<protein>
    <submittedName>
        <fullName evidence="1">Uncharacterized protein</fullName>
    </submittedName>
</protein>
<comment type="caution">
    <text evidence="1">The sequence shown here is derived from an EMBL/GenBank/DDBJ whole genome shotgun (WGS) entry which is preliminary data.</text>
</comment>
<evidence type="ECO:0000313" key="1">
    <source>
        <dbReference type="EMBL" id="MPC08618.1"/>
    </source>
</evidence>
<sequence>MHGSLLVTDHAMSSVMSVVFRAGRGAWRRQLRGRSYPGGGVREARALTSCLACLPGEGEVSVSSTYCNSSIELAYLLHKYSGNYHKKVYAQIFYEQTILIAINSIPNPGGEYYTLQEEHAVSVPPGGAELRVSKPVSARSHVPRRRQPECCSQKGWLAECRL</sequence>
<proteinExistence type="predicted"/>